<dbReference type="AlphaFoldDB" id="A0A1A8YU26"/>
<dbReference type="GO" id="GO:0030178">
    <property type="term" value="P:negative regulation of Wnt signaling pathway"/>
    <property type="evidence" value="ECO:0007669"/>
    <property type="project" value="TreeGrafter"/>
</dbReference>
<reference evidence="3" key="2">
    <citation type="submission" date="2016-05" db="EMBL/GenBank/DDBJ databases">
        <authorList>
            <person name="Lavstsen T."/>
            <person name="Jespersen J.S."/>
        </authorList>
    </citation>
    <scope>NUCLEOTIDE SEQUENCE [LARGE SCALE GENOMIC DNA]</scope>
</reference>
<dbReference type="Gene3D" id="3.40.30.10">
    <property type="entry name" value="Glutaredoxin"/>
    <property type="match status" value="1"/>
</dbReference>
<dbReference type="PANTHER" id="PTHR46472">
    <property type="entry name" value="NUCLEOREDOXIN"/>
    <property type="match status" value="1"/>
</dbReference>
<gene>
    <name evidence="2" type="ORF">POVWA1_023800</name>
    <name evidence="3" type="ORF">POVWA2_023600</name>
</gene>
<dbReference type="SUPFAM" id="SSF52833">
    <property type="entry name" value="Thioredoxin-like"/>
    <property type="match status" value="1"/>
</dbReference>
<dbReference type="EMBL" id="FLRE01000093">
    <property type="protein sequence ID" value="SBT35158.1"/>
    <property type="molecule type" value="Genomic_DNA"/>
</dbReference>
<dbReference type="Proteomes" id="UP000078550">
    <property type="component" value="Unassembled WGS sequence"/>
</dbReference>
<proteinExistence type="predicted"/>
<dbReference type="PANTHER" id="PTHR46472:SF1">
    <property type="entry name" value="NUCLEOREDOXIN"/>
    <property type="match status" value="1"/>
</dbReference>
<dbReference type="GO" id="GO:0004791">
    <property type="term" value="F:thioredoxin-disulfide reductase (NADPH) activity"/>
    <property type="evidence" value="ECO:0007669"/>
    <property type="project" value="TreeGrafter"/>
</dbReference>
<evidence type="ECO:0000313" key="2">
    <source>
        <dbReference type="EMBL" id="SBT34750.1"/>
    </source>
</evidence>
<dbReference type="GO" id="GO:0005634">
    <property type="term" value="C:nucleus"/>
    <property type="evidence" value="ECO:0007669"/>
    <property type="project" value="TreeGrafter"/>
</dbReference>
<protein>
    <submittedName>
        <fullName evidence="3">Thioredoxin-like redox-active protein, putative</fullName>
    </submittedName>
</protein>
<dbReference type="GO" id="GO:0031397">
    <property type="term" value="P:negative regulation of protein ubiquitination"/>
    <property type="evidence" value="ECO:0007669"/>
    <property type="project" value="TreeGrafter"/>
</dbReference>
<dbReference type="InterPro" id="IPR012336">
    <property type="entry name" value="Thioredoxin-like_fold"/>
</dbReference>
<dbReference type="Proteomes" id="UP000078555">
    <property type="component" value="Unassembled WGS sequence"/>
</dbReference>
<keyword evidence="5" id="KW-1185">Reference proteome</keyword>
<reference evidence="4 5" key="1">
    <citation type="submission" date="2016-05" db="EMBL/GenBank/DDBJ databases">
        <authorList>
            <person name="Naeem Raeece"/>
        </authorList>
    </citation>
    <scope>NUCLEOTIDE SEQUENCE [LARGE SCALE GENOMIC DNA]</scope>
</reference>
<dbReference type="Pfam" id="PF13905">
    <property type="entry name" value="Thioredoxin_8"/>
    <property type="match status" value="1"/>
</dbReference>
<feature type="domain" description="Thioredoxin-like fold" evidence="1">
    <location>
        <begin position="47"/>
        <end position="134"/>
    </location>
</feature>
<name>A0A1A8YU26_PLAOA</name>
<evidence type="ECO:0000313" key="4">
    <source>
        <dbReference type="Proteomes" id="UP000078550"/>
    </source>
</evidence>
<accession>A0A1A8YU26</accession>
<evidence type="ECO:0000259" key="1">
    <source>
        <dbReference type="Pfam" id="PF13905"/>
    </source>
</evidence>
<dbReference type="EMBL" id="FLRD01000073">
    <property type="protein sequence ID" value="SBT34750.1"/>
    <property type="molecule type" value="Genomic_DNA"/>
</dbReference>
<evidence type="ECO:0000313" key="5">
    <source>
        <dbReference type="Proteomes" id="UP000078555"/>
    </source>
</evidence>
<dbReference type="InterPro" id="IPR036249">
    <property type="entry name" value="Thioredoxin-like_sf"/>
</dbReference>
<sequence>MKCEVDVPDAVAEVPRSEPDEAQRYMPHLYYFEKNELQKIDSSHFRDKYLGLFFGASWCKYCVTFIDNVKQFKKSFPFFEIIYIPFDQTYKDYLSFLKKTNFYSLPFDNYLYICKKYNIQNLPSLMIIAPNNSILVKNAVQLIRTDAYVNNFKSLIRNYTIQPSSFKFNNRLYDLFCA</sequence>
<organism evidence="3 4">
    <name type="scientific">Plasmodium ovale wallikeri</name>
    <dbReference type="NCBI Taxonomy" id="864142"/>
    <lineage>
        <taxon>Eukaryota</taxon>
        <taxon>Sar</taxon>
        <taxon>Alveolata</taxon>
        <taxon>Apicomplexa</taxon>
        <taxon>Aconoidasida</taxon>
        <taxon>Haemosporida</taxon>
        <taxon>Plasmodiidae</taxon>
        <taxon>Plasmodium</taxon>
        <taxon>Plasmodium (Plasmodium)</taxon>
    </lineage>
</organism>
<evidence type="ECO:0000313" key="3">
    <source>
        <dbReference type="EMBL" id="SBT35158.1"/>
    </source>
</evidence>